<dbReference type="GO" id="GO:0045040">
    <property type="term" value="P:protein insertion into mitochondrial outer membrane"/>
    <property type="evidence" value="ECO:0007669"/>
    <property type="project" value="TreeGrafter"/>
</dbReference>
<evidence type="ECO:0000313" key="7">
    <source>
        <dbReference type="Proteomes" id="UP000294847"/>
    </source>
</evidence>
<evidence type="ECO:0000313" key="6">
    <source>
        <dbReference type="EMBL" id="QBZ61819.1"/>
    </source>
</evidence>
<dbReference type="FunFam" id="2.40.160.50:FF:000008">
    <property type="entry name" value="Mitochondrial outer membrane beta-barrel protein Tob55"/>
    <property type="match status" value="1"/>
</dbReference>
<dbReference type="AlphaFoldDB" id="A0A4P7NII6"/>
<proteinExistence type="inferred from homology"/>
<dbReference type="PANTHER" id="PTHR12815:SF18">
    <property type="entry name" value="SORTING AND ASSEMBLY MACHINERY COMPONENT 50 HOMOLOG"/>
    <property type="match status" value="1"/>
</dbReference>
<dbReference type="Gene3D" id="2.40.160.50">
    <property type="entry name" value="membrane protein fhac: a member of the omp85/tpsb transporter family"/>
    <property type="match status" value="1"/>
</dbReference>
<evidence type="ECO:0000256" key="2">
    <source>
        <dbReference type="ARBA" id="ARBA00010913"/>
    </source>
</evidence>
<gene>
    <name evidence="6" type="ORF">PoMZ_08777</name>
</gene>
<organism evidence="6 7">
    <name type="scientific">Pyricularia oryzae</name>
    <name type="common">Rice blast fungus</name>
    <name type="synonym">Magnaporthe oryzae</name>
    <dbReference type="NCBI Taxonomy" id="318829"/>
    <lineage>
        <taxon>Eukaryota</taxon>
        <taxon>Fungi</taxon>
        <taxon>Dikarya</taxon>
        <taxon>Ascomycota</taxon>
        <taxon>Pezizomycotina</taxon>
        <taxon>Sordariomycetes</taxon>
        <taxon>Sordariomycetidae</taxon>
        <taxon>Magnaporthales</taxon>
        <taxon>Pyriculariaceae</taxon>
        <taxon>Pyricularia</taxon>
    </lineage>
</organism>
<name>A0A4P7NII6_PYROR</name>
<dbReference type="PANTHER" id="PTHR12815">
    <property type="entry name" value="SORTING AND ASSEMBLY MACHINERY SAMM50 PROTEIN FAMILY MEMBER"/>
    <property type="match status" value="1"/>
</dbReference>
<evidence type="ECO:0000256" key="5">
    <source>
        <dbReference type="ARBA" id="ARBA00023136"/>
    </source>
</evidence>
<keyword evidence="4" id="KW-0812">Transmembrane</keyword>
<dbReference type="Proteomes" id="UP000294847">
    <property type="component" value="Chromosome 4"/>
</dbReference>
<comment type="subcellular location">
    <subcellularLocation>
        <location evidence="1">Mitochondrion outer membrane</location>
        <topology evidence="1">Multi-pass membrane protein</topology>
    </subcellularLocation>
</comment>
<evidence type="ECO:0000256" key="3">
    <source>
        <dbReference type="ARBA" id="ARBA00022452"/>
    </source>
</evidence>
<dbReference type="InterPro" id="IPR039910">
    <property type="entry name" value="D15-like"/>
</dbReference>
<comment type="similarity">
    <text evidence="2">Belongs to the SAM50/omp85 family.</text>
</comment>
<evidence type="ECO:0000256" key="4">
    <source>
        <dbReference type="ARBA" id="ARBA00022692"/>
    </source>
</evidence>
<reference evidence="6 7" key="1">
    <citation type="journal article" date="2019" name="Mol. Biol. Evol.">
        <title>Blast fungal genomes show frequent chromosomal changes, gene gains and losses, and effector gene turnover.</title>
        <authorList>
            <person name="Gomez Luciano L.B."/>
            <person name="Jason Tsai I."/>
            <person name="Chuma I."/>
            <person name="Tosa Y."/>
            <person name="Chen Y.H."/>
            <person name="Li J.Y."/>
            <person name="Li M.Y."/>
            <person name="Jade Lu M.Y."/>
            <person name="Nakayashiki H."/>
            <person name="Li W.H."/>
        </authorList>
    </citation>
    <scope>NUCLEOTIDE SEQUENCE [LARGE SCALE GENOMIC DNA]</scope>
    <source>
        <strain evidence="6">MZ5-1-6</strain>
    </source>
</reference>
<accession>A0A4P7NII6</accession>
<dbReference type="Pfam" id="PF01103">
    <property type="entry name" value="Omp85"/>
    <property type="match status" value="1"/>
</dbReference>
<protein>
    <submittedName>
        <fullName evidence="6">Uncharacterized protein</fullName>
    </submittedName>
</protein>
<sequence>MASTKQLSGEDFSDSIDKLKGDAATLSQAAQAGLEEQQKKLRQVALIQQQMSRPATVNAINIHGANNLRRGFLDPIVKPLVDDENNAATTLGDVLGRLETVTTKLARFDLFKKEPEIWLSSAGESDPLAAVTDLNIDIKVTERGRLMLKTGTDLGDTEGSAYGNLLLRNVFGGAETLSLNASAGTRTRSAYSAVFATPINSNPDYRFSLEALTSATEKPWASHEEVTKSATARLALVSASGDTHSFAAGEAWRQVTGLAAKASPSVRTDAGDSVKTSLQHIFTRDRRDNPLMPQSGYLLRTTSELAGWGPLGGDVSFSKSEMELVGAVPVTLPGLNSKKTGISFGAGFKMGMLYPLPLGYSLSSRALPSRINDRFQLGGPTDVRGFKIGGLGPRDGADAVGGDVYAAAGVNMLLPVPKAGPDSPLRLQLFANGGRMVGLKDRSENKSTSGMEAGAVYRGMKSAFGDLITGLPSMSAGVGLVYAHPVARFELNFSLPLVMRMGEESRKGLQFGVGVNFL</sequence>
<dbReference type="InterPro" id="IPR000184">
    <property type="entry name" value="Bac_surfAg_D15"/>
</dbReference>
<keyword evidence="5" id="KW-0472">Membrane</keyword>
<evidence type="ECO:0000256" key="1">
    <source>
        <dbReference type="ARBA" id="ARBA00004374"/>
    </source>
</evidence>
<dbReference type="GO" id="GO:0005741">
    <property type="term" value="C:mitochondrial outer membrane"/>
    <property type="evidence" value="ECO:0007669"/>
    <property type="project" value="UniProtKB-SubCell"/>
</dbReference>
<keyword evidence="3" id="KW-1134">Transmembrane beta strand</keyword>
<dbReference type="EMBL" id="CP034207">
    <property type="protein sequence ID" value="QBZ61819.1"/>
    <property type="molecule type" value="Genomic_DNA"/>
</dbReference>